<feature type="compositionally biased region" description="Basic residues" evidence="1">
    <location>
        <begin position="15"/>
        <end position="27"/>
    </location>
</feature>
<proteinExistence type="predicted"/>
<feature type="compositionally biased region" description="Polar residues" evidence="1">
    <location>
        <begin position="50"/>
        <end position="60"/>
    </location>
</feature>
<protein>
    <submittedName>
        <fullName evidence="2">Uncharacterized protein</fullName>
    </submittedName>
</protein>
<gene>
    <name evidence="2" type="ORF">CVLEPA_LOCUS2928</name>
</gene>
<feature type="compositionally biased region" description="Basic residues" evidence="1">
    <location>
        <begin position="63"/>
        <end position="72"/>
    </location>
</feature>
<feature type="region of interest" description="Disordered" evidence="1">
    <location>
        <begin position="1"/>
        <end position="102"/>
    </location>
</feature>
<keyword evidence="3" id="KW-1185">Reference proteome</keyword>
<feature type="compositionally biased region" description="Polar residues" evidence="1">
    <location>
        <begin position="87"/>
        <end position="102"/>
    </location>
</feature>
<dbReference type="EMBL" id="CAWYQH010000002">
    <property type="protein sequence ID" value="CAK8673146.1"/>
    <property type="molecule type" value="Genomic_DNA"/>
</dbReference>
<evidence type="ECO:0000256" key="1">
    <source>
        <dbReference type="SAM" id="MobiDB-lite"/>
    </source>
</evidence>
<dbReference type="Proteomes" id="UP001642483">
    <property type="component" value="Unassembled WGS sequence"/>
</dbReference>
<reference evidence="2 3" key="1">
    <citation type="submission" date="2024-02" db="EMBL/GenBank/DDBJ databases">
        <authorList>
            <person name="Daric V."/>
            <person name="Darras S."/>
        </authorList>
    </citation>
    <scope>NUCLEOTIDE SEQUENCE [LARGE SCALE GENOMIC DNA]</scope>
</reference>
<accession>A0ABP0F2Q6</accession>
<sequence length="102" mass="12055">MRQHQGFFGESPGSRRSREKSRHHHRVVSSDADSDKSRKQQRKSRYLHQGYSSDLTSDSSPKLFRKSRRQRQHFSSYSSGNRKRCSHWQSDTRSSRASSQRD</sequence>
<name>A0ABP0F2Q6_CLALP</name>
<comment type="caution">
    <text evidence="2">The sequence shown here is derived from an EMBL/GenBank/DDBJ whole genome shotgun (WGS) entry which is preliminary data.</text>
</comment>
<organism evidence="2 3">
    <name type="scientific">Clavelina lepadiformis</name>
    <name type="common">Light-bulb sea squirt</name>
    <name type="synonym">Ascidia lepadiformis</name>
    <dbReference type="NCBI Taxonomy" id="159417"/>
    <lineage>
        <taxon>Eukaryota</taxon>
        <taxon>Metazoa</taxon>
        <taxon>Chordata</taxon>
        <taxon>Tunicata</taxon>
        <taxon>Ascidiacea</taxon>
        <taxon>Aplousobranchia</taxon>
        <taxon>Clavelinidae</taxon>
        <taxon>Clavelina</taxon>
    </lineage>
</organism>
<evidence type="ECO:0000313" key="3">
    <source>
        <dbReference type="Proteomes" id="UP001642483"/>
    </source>
</evidence>
<evidence type="ECO:0000313" key="2">
    <source>
        <dbReference type="EMBL" id="CAK8673146.1"/>
    </source>
</evidence>